<keyword evidence="3 6" id="KW-0489">Methyltransferase</keyword>
<dbReference type="PANTHER" id="PTHR46111">
    <property type="entry name" value="RIBOSOMAL RNA SMALL SUBUNIT METHYLTRANSFERASE I"/>
    <property type="match status" value="1"/>
</dbReference>
<dbReference type="InterPro" id="IPR018063">
    <property type="entry name" value="SAM_MeTrfase_RsmI_CS"/>
</dbReference>
<evidence type="ECO:0000256" key="5">
    <source>
        <dbReference type="ARBA" id="ARBA00022691"/>
    </source>
</evidence>
<dbReference type="SUPFAM" id="SSF53790">
    <property type="entry name" value="Tetrapyrrole methylase"/>
    <property type="match status" value="1"/>
</dbReference>
<dbReference type="Gene3D" id="3.30.950.10">
    <property type="entry name" value="Methyltransferase, Cobalt-precorrin-4 Transmethylase, Domain 2"/>
    <property type="match status" value="1"/>
</dbReference>
<keyword evidence="5 6" id="KW-0949">S-adenosyl-L-methionine</keyword>
<keyword evidence="2 6" id="KW-0698">rRNA processing</keyword>
<evidence type="ECO:0000259" key="7">
    <source>
        <dbReference type="Pfam" id="PF00590"/>
    </source>
</evidence>
<evidence type="ECO:0000313" key="9">
    <source>
        <dbReference type="Proteomes" id="UP001629536"/>
    </source>
</evidence>
<dbReference type="EMBL" id="JBFNFH010000013">
    <property type="protein sequence ID" value="MFM1525194.1"/>
    <property type="molecule type" value="Genomic_DNA"/>
</dbReference>
<evidence type="ECO:0000256" key="4">
    <source>
        <dbReference type="ARBA" id="ARBA00022679"/>
    </source>
</evidence>
<dbReference type="EC" id="2.1.1.198" evidence="6"/>
<comment type="caution">
    <text evidence="8">The sequence shown here is derived from an EMBL/GenBank/DDBJ whole genome shotgun (WGS) entry which is preliminary data.</text>
</comment>
<dbReference type="Gene3D" id="3.40.1010.10">
    <property type="entry name" value="Cobalt-precorrin-4 Transmethylase, Domain 1"/>
    <property type="match status" value="1"/>
</dbReference>
<evidence type="ECO:0000313" key="8">
    <source>
        <dbReference type="EMBL" id="MFM1525194.1"/>
    </source>
</evidence>
<comment type="function">
    <text evidence="6">Catalyzes the 2'-O-methylation of the ribose of cytidine 1402 (C1402) in 16S rRNA.</text>
</comment>
<reference evidence="8 9" key="1">
    <citation type="journal article" date="2024" name="Front. Microbiol.">
        <title>Pangenomic and biochemical analyses of Helcococcus ovis reveal widespread tetracycline resistance and a novel bacterial species, Helcococcus bovis.</title>
        <authorList>
            <person name="Cunha F."/>
            <person name="Zhai Y."/>
            <person name="Casaro S."/>
            <person name="Jones K.L."/>
            <person name="Hernandez M."/>
            <person name="Bisinotto R.S."/>
            <person name="Kariyawasam S."/>
            <person name="Brown M.B."/>
            <person name="Phillips A."/>
            <person name="Jeong K.C."/>
            <person name="Galvao K.N."/>
        </authorList>
    </citation>
    <scope>NUCLEOTIDE SEQUENCE [LARGE SCALE GENOMIC DNA]</scope>
    <source>
        <strain evidence="8 9">KG197</strain>
    </source>
</reference>
<dbReference type="GO" id="GO:0008168">
    <property type="term" value="F:methyltransferase activity"/>
    <property type="evidence" value="ECO:0007669"/>
    <property type="project" value="UniProtKB-KW"/>
</dbReference>
<accession>A0ABW9F7E5</accession>
<dbReference type="InterPro" id="IPR014776">
    <property type="entry name" value="4pyrrole_Mease_sub2"/>
</dbReference>
<name>A0ABW9F7E5_9FIRM</name>
<dbReference type="InterPro" id="IPR000878">
    <property type="entry name" value="4pyrrol_Mease"/>
</dbReference>
<keyword evidence="4 6" id="KW-0808">Transferase</keyword>
<dbReference type="PANTHER" id="PTHR46111:SF1">
    <property type="entry name" value="RIBOSOMAL RNA SMALL SUBUNIT METHYLTRANSFERASE I"/>
    <property type="match status" value="1"/>
</dbReference>
<dbReference type="Proteomes" id="UP001629536">
    <property type="component" value="Unassembled WGS sequence"/>
</dbReference>
<evidence type="ECO:0000256" key="6">
    <source>
        <dbReference type="HAMAP-Rule" id="MF_01877"/>
    </source>
</evidence>
<dbReference type="InterPro" id="IPR014777">
    <property type="entry name" value="4pyrrole_Mease_sub1"/>
</dbReference>
<dbReference type="PIRSF" id="PIRSF005917">
    <property type="entry name" value="MTase_YraL"/>
    <property type="match status" value="1"/>
</dbReference>
<feature type="domain" description="Tetrapyrrole methylase" evidence="7">
    <location>
        <begin position="1"/>
        <end position="193"/>
    </location>
</feature>
<protein>
    <recommendedName>
        <fullName evidence="6">Ribosomal RNA small subunit methyltransferase I</fullName>
        <ecNumber evidence="6">2.1.1.198</ecNumber>
    </recommendedName>
    <alternativeName>
        <fullName evidence="6">16S rRNA 2'-O-ribose C1402 methyltransferase</fullName>
    </alternativeName>
    <alternativeName>
        <fullName evidence="6">rRNA (cytidine-2'-O-)-methyltransferase RsmI</fullName>
    </alternativeName>
</protein>
<dbReference type="CDD" id="cd11648">
    <property type="entry name" value="RsmI"/>
    <property type="match status" value="1"/>
</dbReference>
<dbReference type="HAMAP" id="MF_01877">
    <property type="entry name" value="16SrRNA_methyltr_I"/>
    <property type="match status" value="1"/>
</dbReference>
<dbReference type="Pfam" id="PF00590">
    <property type="entry name" value="TP_methylase"/>
    <property type="match status" value="1"/>
</dbReference>
<proteinExistence type="inferred from homology"/>
<sequence>MIFFVPTPIGNLEDITLRSLRVLEEVDYIACEDTRTTKKLLDHYDIHKKLISYHKFNEKERIEELTNLALDNDIAVVSDAGMPGISDPGNILINALIERNVKYTVLPGPTAFTTALVMSGFKSMDFEFLGFIPSKNSEKNKFFNNILEKKHTLIFYETPHRILDTLEELSKIIPERKVAVAREISKIYEEVKIFLAKDYDSVKIVEKGEFVVLIDSDDTIEEIDDDFIIQKINELCAQGETKKTAVKLVSKKYNVNKNRVYELSLLHN</sequence>
<dbReference type="RefSeq" id="WP_408105598.1">
    <property type="nucleotide sequence ID" value="NZ_JBFNFH010000013.1"/>
</dbReference>
<keyword evidence="1 6" id="KW-0963">Cytoplasm</keyword>
<evidence type="ECO:0000256" key="2">
    <source>
        <dbReference type="ARBA" id="ARBA00022552"/>
    </source>
</evidence>
<comment type="catalytic activity">
    <reaction evidence="6">
        <text>cytidine(1402) in 16S rRNA + S-adenosyl-L-methionine = 2'-O-methylcytidine(1402) in 16S rRNA + S-adenosyl-L-homocysteine + H(+)</text>
        <dbReference type="Rhea" id="RHEA:42924"/>
        <dbReference type="Rhea" id="RHEA-COMP:10285"/>
        <dbReference type="Rhea" id="RHEA-COMP:10286"/>
        <dbReference type="ChEBI" id="CHEBI:15378"/>
        <dbReference type="ChEBI" id="CHEBI:57856"/>
        <dbReference type="ChEBI" id="CHEBI:59789"/>
        <dbReference type="ChEBI" id="CHEBI:74495"/>
        <dbReference type="ChEBI" id="CHEBI:82748"/>
        <dbReference type="EC" id="2.1.1.198"/>
    </reaction>
</comment>
<dbReference type="GO" id="GO:0032259">
    <property type="term" value="P:methylation"/>
    <property type="evidence" value="ECO:0007669"/>
    <property type="project" value="UniProtKB-KW"/>
</dbReference>
<evidence type="ECO:0000256" key="3">
    <source>
        <dbReference type="ARBA" id="ARBA00022603"/>
    </source>
</evidence>
<comment type="similarity">
    <text evidence="6">Belongs to the methyltransferase superfamily. RsmI family.</text>
</comment>
<keyword evidence="9" id="KW-1185">Reference proteome</keyword>
<dbReference type="NCBIfam" id="TIGR00096">
    <property type="entry name" value="16S rRNA (cytidine(1402)-2'-O)-methyltransferase"/>
    <property type="match status" value="1"/>
</dbReference>
<dbReference type="PROSITE" id="PS01296">
    <property type="entry name" value="RSMI"/>
    <property type="match status" value="1"/>
</dbReference>
<evidence type="ECO:0000256" key="1">
    <source>
        <dbReference type="ARBA" id="ARBA00022490"/>
    </source>
</evidence>
<dbReference type="InterPro" id="IPR035996">
    <property type="entry name" value="4pyrrol_Methylase_sf"/>
</dbReference>
<comment type="subcellular location">
    <subcellularLocation>
        <location evidence="6">Cytoplasm</location>
    </subcellularLocation>
</comment>
<dbReference type="InterPro" id="IPR008189">
    <property type="entry name" value="rRNA_ssu_MeTfrase_I"/>
</dbReference>
<organism evidence="8 9">
    <name type="scientific">Helcococcus bovis</name>
    <dbReference type="NCBI Taxonomy" id="3153252"/>
    <lineage>
        <taxon>Bacteria</taxon>
        <taxon>Bacillati</taxon>
        <taxon>Bacillota</taxon>
        <taxon>Tissierellia</taxon>
        <taxon>Tissierellales</taxon>
        <taxon>Peptoniphilaceae</taxon>
        <taxon>Helcococcus</taxon>
    </lineage>
</organism>
<gene>
    <name evidence="6 8" type="primary">rsmI</name>
    <name evidence="8" type="ORF">ABGF40_05845</name>
</gene>